<dbReference type="InterPro" id="IPR052912">
    <property type="entry name" value="UPF0111_domain"/>
</dbReference>
<reference evidence="2 3" key="1">
    <citation type="submission" date="2019-02" db="EMBL/GenBank/DDBJ databases">
        <title>Closed genome of Sporomusa termitida DSM 4440.</title>
        <authorList>
            <person name="Poehlein A."/>
            <person name="Daniel R."/>
        </authorList>
    </citation>
    <scope>NUCLEOTIDE SEQUENCE [LARGE SCALE GENOMIC DNA]</scope>
    <source>
        <strain evidence="2 3">DSM 4440</strain>
    </source>
</reference>
<dbReference type="EMBL" id="CP036259">
    <property type="protein sequence ID" value="QDR79724.1"/>
    <property type="molecule type" value="Genomic_DNA"/>
</dbReference>
<dbReference type="InterPro" id="IPR018445">
    <property type="entry name" value="Put_Phosphate_transp_reg"/>
</dbReference>
<dbReference type="KEGG" id="sted:SPTER_10190"/>
<keyword evidence="3" id="KW-1185">Reference proteome</keyword>
<evidence type="ECO:0000313" key="2">
    <source>
        <dbReference type="EMBL" id="QDR79724.1"/>
    </source>
</evidence>
<evidence type="ECO:0000256" key="1">
    <source>
        <dbReference type="ARBA" id="ARBA00008591"/>
    </source>
</evidence>
<gene>
    <name evidence="2" type="ORF">SPTER_10190</name>
</gene>
<dbReference type="Gene3D" id="1.20.58.220">
    <property type="entry name" value="Phosphate transport system protein phou homolog 2, domain 2"/>
    <property type="match status" value="1"/>
</dbReference>
<dbReference type="PANTHER" id="PTHR37298">
    <property type="entry name" value="UPF0111 PROTEIN YKAA"/>
    <property type="match status" value="1"/>
</dbReference>
<protein>
    <submittedName>
        <fullName evidence="2">TIGR00153: family protein</fullName>
    </submittedName>
</protein>
<organism evidence="2 3">
    <name type="scientific">Sporomusa termitida</name>
    <dbReference type="NCBI Taxonomy" id="2377"/>
    <lineage>
        <taxon>Bacteria</taxon>
        <taxon>Bacillati</taxon>
        <taxon>Bacillota</taxon>
        <taxon>Negativicutes</taxon>
        <taxon>Selenomonadales</taxon>
        <taxon>Sporomusaceae</taxon>
        <taxon>Sporomusa</taxon>
    </lineage>
</organism>
<dbReference type="PANTHER" id="PTHR37298:SF1">
    <property type="entry name" value="UPF0111 PROTEIN YKAA"/>
    <property type="match status" value="1"/>
</dbReference>
<name>A0A517DQT7_9FIRM</name>
<dbReference type="RefSeq" id="WP_144349328.1">
    <property type="nucleotide sequence ID" value="NZ_CP036259.1"/>
</dbReference>
<dbReference type="InterPro" id="IPR038078">
    <property type="entry name" value="PhoU-like_sf"/>
</dbReference>
<dbReference type="Pfam" id="PF01865">
    <property type="entry name" value="PhoU_div"/>
    <property type="match status" value="1"/>
</dbReference>
<proteinExistence type="inferred from homology"/>
<dbReference type="Proteomes" id="UP000320776">
    <property type="component" value="Chromosome"/>
</dbReference>
<evidence type="ECO:0000313" key="3">
    <source>
        <dbReference type="Proteomes" id="UP000320776"/>
    </source>
</evidence>
<accession>A0A517DQT7</accession>
<dbReference type="OrthoDB" id="9797568at2"/>
<sequence>MGLPFKLKSKEEKYCRHLRENTKEIKNATAILFEALDNPLAVADIMSRMDAVEEQADKVTGRIMALLEKAFVTPFDREDIYTLAQKLDDIVDHIKETVECLALYNVGPAPAGAMELAVLIAKAGRQLDKAMGQLPKLKSQRDKIEARCKRIAGLEEQGDKIYRQEMVRLFGQVKDPIELIKWKEILLHLEDTLDLCEKVSKLIQGIILKYA</sequence>
<comment type="similarity">
    <text evidence="1">Belongs to the UPF0111 family.</text>
</comment>
<dbReference type="AlphaFoldDB" id="A0A517DQT7"/>